<name>A0ABD3H6I1_9MARC</name>
<organism evidence="2 3">
    <name type="scientific">Riccia sorocarpa</name>
    <dbReference type="NCBI Taxonomy" id="122646"/>
    <lineage>
        <taxon>Eukaryota</taxon>
        <taxon>Viridiplantae</taxon>
        <taxon>Streptophyta</taxon>
        <taxon>Embryophyta</taxon>
        <taxon>Marchantiophyta</taxon>
        <taxon>Marchantiopsida</taxon>
        <taxon>Marchantiidae</taxon>
        <taxon>Marchantiales</taxon>
        <taxon>Ricciaceae</taxon>
        <taxon>Riccia</taxon>
    </lineage>
</organism>
<accession>A0ABD3H6I1</accession>
<evidence type="ECO:0000313" key="2">
    <source>
        <dbReference type="EMBL" id="KAL3686918.1"/>
    </source>
</evidence>
<sequence>MVGRRKLGASGVVGPAVKDTAYGWHDGKDLMHGQRRAEAEDAQKMSEEVDDTRARQQRVGDDSGANGVIAWSLTGPAAKQR</sequence>
<reference evidence="2 3" key="1">
    <citation type="submission" date="2024-09" db="EMBL/GenBank/DDBJ databases">
        <title>Chromosome-scale assembly of Riccia sorocarpa.</title>
        <authorList>
            <person name="Paukszto L."/>
        </authorList>
    </citation>
    <scope>NUCLEOTIDE SEQUENCE [LARGE SCALE GENOMIC DNA]</scope>
    <source>
        <strain evidence="2">LP-2024</strain>
        <tissue evidence="2">Aerial parts of the thallus</tissue>
    </source>
</reference>
<evidence type="ECO:0000256" key="1">
    <source>
        <dbReference type="SAM" id="MobiDB-lite"/>
    </source>
</evidence>
<keyword evidence="3" id="KW-1185">Reference proteome</keyword>
<feature type="region of interest" description="Disordered" evidence="1">
    <location>
        <begin position="17"/>
        <end position="81"/>
    </location>
</feature>
<evidence type="ECO:0000313" key="3">
    <source>
        <dbReference type="Proteomes" id="UP001633002"/>
    </source>
</evidence>
<dbReference type="AlphaFoldDB" id="A0ABD3H6I1"/>
<feature type="compositionally biased region" description="Basic and acidic residues" evidence="1">
    <location>
        <begin position="25"/>
        <end position="61"/>
    </location>
</feature>
<proteinExistence type="predicted"/>
<dbReference type="EMBL" id="JBJQOH010000004">
    <property type="protein sequence ID" value="KAL3686918.1"/>
    <property type="molecule type" value="Genomic_DNA"/>
</dbReference>
<gene>
    <name evidence="2" type="ORF">R1sor_013227</name>
</gene>
<protein>
    <submittedName>
        <fullName evidence="2">Uncharacterized protein</fullName>
    </submittedName>
</protein>
<dbReference type="Proteomes" id="UP001633002">
    <property type="component" value="Unassembled WGS sequence"/>
</dbReference>
<comment type="caution">
    <text evidence="2">The sequence shown here is derived from an EMBL/GenBank/DDBJ whole genome shotgun (WGS) entry which is preliminary data.</text>
</comment>